<organism evidence="4 5">
    <name type="scientific">Neptunicoccus cionae</name>
    <dbReference type="NCBI Taxonomy" id="2035344"/>
    <lineage>
        <taxon>Bacteria</taxon>
        <taxon>Pseudomonadati</taxon>
        <taxon>Pseudomonadota</taxon>
        <taxon>Alphaproteobacteria</taxon>
        <taxon>Rhodobacterales</taxon>
        <taxon>Paracoccaceae</taxon>
        <taxon>Neptunicoccus</taxon>
    </lineage>
</organism>
<keyword evidence="2" id="KW-0560">Oxidoreductase</keyword>
<dbReference type="InterPro" id="IPR002347">
    <property type="entry name" value="SDR_fam"/>
</dbReference>
<reference evidence="4" key="1">
    <citation type="journal article" date="2014" name="Int. J. Syst. Evol. Microbiol.">
        <title>Complete genome sequence of Corynebacterium casei LMG S-19264T (=DSM 44701T), isolated from a smear-ripened cheese.</title>
        <authorList>
            <consortium name="US DOE Joint Genome Institute (JGI-PGF)"/>
            <person name="Walter F."/>
            <person name="Albersmeier A."/>
            <person name="Kalinowski J."/>
            <person name="Ruckert C."/>
        </authorList>
    </citation>
    <scope>NUCLEOTIDE SEQUENCE</scope>
    <source>
        <strain evidence="4">CGMCC 1.15880</strain>
    </source>
</reference>
<dbReference type="SUPFAM" id="SSF51735">
    <property type="entry name" value="NAD(P)-binding Rossmann-fold domains"/>
    <property type="match status" value="1"/>
</dbReference>
<evidence type="ECO:0000256" key="3">
    <source>
        <dbReference type="RuleBase" id="RU000363"/>
    </source>
</evidence>
<dbReference type="CDD" id="cd05233">
    <property type="entry name" value="SDR_c"/>
    <property type="match status" value="1"/>
</dbReference>
<evidence type="ECO:0000313" key="4">
    <source>
        <dbReference type="EMBL" id="GGA19725.1"/>
    </source>
</evidence>
<dbReference type="FunFam" id="3.40.50.720:FF:000084">
    <property type="entry name" value="Short-chain dehydrogenase reductase"/>
    <property type="match status" value="1"/>
</dbReference>
<comment type="caution">
    <text evidence="4">The sequence shown here is derived from an EMBL/GenBank/DDBJ whole genome shotgun (WGS) entry which is preliminary data.</text>
</comment>
<dbReference type="PANTHER" id="PTHR43669">
    <property type="entry name" value="5-KETO-D-GLUCONATE 5-REDUCTASE"/>
    <property type="match status" value="1"/>
</dbReference>
<dbReference type="PANTHER" id="PTHR43669:SF3">
    <property type="entry name" value="ALCOHOL DEHYDROGENASE, PUTATIVE (AFU_ORTHOLOGUE AFUA_3G03445)-RELATED"/>
    <property type="match status" value="1"/>
</dbReference>
<keyword evidence="5" id="KW-1185">Reference proteome</keyword>
<evidence type="ECO:0000256" key="2">
    <source>
        <dbReference type="ARBA" id="ARBA00023002"/>
    </source>
</evidence>
<reference evidence="4" key="2">
    <citation type="submission" date="2020-09" db="EMBL/GenBank/DDBJ databases">
        <authorList>
            <person name="Sun Q."/>
            <person name="Zhou Y."/>
        </authorList>
    </citation>
    <scope>NUCLEOTIDE SEQUENCE</scope>
    <source>
        <strain evidence="4">CGMCC 1.15880</strain>
    </source>
</reference>
<evidence type="ECO:0000256" key="1">
    <source>
        <dbReference type="ARBA" id="ARBA00006484"/>
    </source>
</evidence>
<sequence>MTDMKNKSVIITGASRGIGAAAARKFAECGAKVMLCARSGGDIDDIAAEITKAGGTAIAQKTDVADYDQVQAAVDRAVAEFGGLDILINNAGALDPVERLENATVAAWDSVIDVNVKGVFYGIRAALPVMKAAKGGTILTIGSGAANGALEGWSHYCSSKAAVHHLNNCLHAEEDENGIRALVLSPGTVATEMQRVIKKSGVNPVSQLDWEDHIPPEWVADTLVWMATSDSDDYRGAVVSLRDESIRKRVGLV</sequence>
<dbReference type="Gene3D" id="3.40.50.720">
    <property type="entry name" value="NAD(P)-binding Rossmann-like Domain"/>
    <property type="match status" value="1"/>
</dbReference>
<dbReference type="GO" id="GO:0016491">
    <property type="term" value="F:oxidoreductase activity"/>
    <property type="evidence" value="ECO:0007669"/>
    <property type="project" value="UniProtKB-KW"/>
</dbReference>
<accession>A0A916QY41</accession>
<name>A0A916QY41_9RHOB</name>
<dbReference type="Pfam" id="PF00106">
    <property type="entry name" value="adh_short"/>
    <property type="match status" value="1"/>
</dbReference>
<dbReference type="InterPro" id="IPR020904">
    <property type="entry name" value="Sc_DH/Rdtase_CS"/>
</dbReference>
<protein>
    <submittedName>
        <fullName evidence="4">Short-chain dehydrogenase</fullName>
    </submittedName>
</protein>
<dbReference type="PROSITE" id="PS00061">
    <property type="entry name" value="ADH_SHORT"/>
    <property type="match status" value="1"/>
</dbReference>
<evidence type="ECO:0000313" key="5">
    <source>
        <dbReference type="Proteomes" id="UP000628017"/>
    </source>
</evidence>
<dbReference type="EMBL" id="BMKA01000002">
    <property type="protein sequence ID" value="GGA19725.1"/>
    <property type="molecule type" value="Genomic_DNA"/>
</dbReference>
<dbReference type="PRINTS" id="PR00081">
    <property type="entry name" value="GDHRDH"/>
</dbReference>
<dbReference type="InterPro" id="IPR036291">
    <property type="entry name" value="NAD(P)-bd_dom_sf"/>
</dbReference>
<comment type="similarity">
    <text evidence="1 3">Belongs to the short-chain dehydrogenases/reductases (SDR) family.</text>
</comment>
<proteinExistence type="inferred from homology"/>
<gene>
    <name evidence="4" type="ORF">GCM10011498_20780</name>
</gene>
<dbReference type="Proteomes" id="UP000628017">
    <property type="component" value="Unassembled WGS sequence"/>
</dbReference>
<dbReference type="PRINTS" id="PR00080">
    <property type="entry name" value="SDRFAMILY"/>
</dbReference>
<dbReference type="AlphaFoldDB" id="A0A916QY41"/>